<name>A0A0G2HRT5_9PEZI</name>
<dbReference type="AlphaFoldDB" id="A0A0G2HRT5"/>
<protein>
    <recommendedName>
        <fullName evidence="1">2EXR domain-containing protein</fullName>
    </recommendedName>
</protein>
<sequence length="292" mass="33349">MRKFMRFPAEIRLMIWEMAIADAKHSNRPSSNRSVQRFRFNLAYDARRVKPGQDKSWGWAACFTPLRINTSPHLVFLRASVESRAIMLRGMSLLTVHELPTDTHGRHAAPRKCRMPFDFAKDDFCVEGITHALEQAKKDKDDKDAVWDPEELSLADLLDNALGLRFAPRIKRLVIIPHCVDVHMSFGFIDTTNGRNMAVLAKRFPALVTVKSAMPQKNMYVEGNPFFSFRGHLVWKAASLRGNGQGGPSRMSEETREALYVTAWLRIFDRQYHYCYGTLPPDLFDDSGCLIG</sequence>
<dbReference type="InterPro" id="IPR045518">
    <property type="entry name" value="2EXR"/>
</dbReference>
<dbReference type="Pfam" id="PF20150">
    <property type="entry name" value="2EXR"/>
    <property type="match status" value="1"/>
</dbReference>
<dbReference type="EMBL" id="LCUC01000441">
    <property type="protein sequence ID" value="KKY30840.1"/>
    <property type="molecule type" value="Genomic_DNA"/>
</dbReference>
<keyword evidence="3" id="KW-1185">Reference proteome</keyword>
<organism evidence="2 3">
    <name type="scientific">Diaporthe ampelina</name>
    <dbReference type="NCBI Taxonomy" id="1214573"/>
    <lineage>
        <taxon>Eukaryota</taxon>
        <taxon>Fungi</taxon>
        <taxon>Dikarya</taxon>
        <taxon>Ascomycota</taxon>
        <taxon>Pezizomycotina</taxon>
        <taxon>Sordariomycetes</taxon>
        <taxon>Sordariomycetidae</taxon>
        <taxon>Diaporthales</taxon>
        <taxon>Diaporthaceae</taxon>
        <taxon>Diaporthe</taxon>
    </lineage>
</organism>
<reference evidence="2 3" key="2">
    <citation type="submission" date="2015-05" db="EMBL/GenBank/DDBJ databases">
        <authorList>
            <person name="Morales-Cruz A."/>
            <person name="Amrine K.C."/>
            <person name="Cantu D."/>
        </authorList>
    </citation>
    <scope>NUCLEOTIDE SEQUENCE [LARGE SCALE GENOMIC DNA]</scope>
    <source>
        <strain evidence="2">DA912</strain>
    </source>
</reference>
<gene>
    <name evidence="2" type="ORF">UCDDA912_g09221</name>
</gene>
<dbReference type="Proteomes" id="UP000034680">
    <property type="component" value="Unassembled WGS sequence"/>
</dbReference>
<dbReference type="OrthoDB" id="5236085at2759"/>
<evidence type="ECO:0000313" key="3">
    <source>
        <dbReference type="Proteomes" id="UP000034680"/>
    </source>
</evidence>
<comment type="caution">
    <text evidence="2">The sequence shown here is derived from an EMBL/GenBank/DDBJ whole genome shotgun (WGS) entry which is preliminary data.</text>
</comment>
<evidence type="ECO:0000313" key="2">
    <source>
        <dbReference type="EMBL" id="KKY30840.1"/>
    </source>
</evidence>
<accession>A0A0G2HRT5</accession>
<reference evidence="2 3" key="1">
    <citation type="submission" date="2015-05" db="EMBL/GenBank/DDBJ databases">
        <title>Distinctive expansion of gene families associated with plant cell wall degradation and secondary metabolism in the genomes of grapevine trunk pathogens.</title>
        <authorList>
            <person name="Lawrence D.P."/>
            <person name="Travadon R."/>
            <person name="Rolshausen P.E."/>
            <person name="Baumgartner K."/>
        </authorList>
    </citation>
    <scope>NUCLEOTIDE SEQUENCE [LARGE SCALE GENOMIC DNA]</scope>
    <source>
        <strain evidence="2">DA912</strain>
    </source>
</reference>
<feature type="domain" description="2EXR" evidence="1">
    <location>
        <begin position="3"/>
        <end position="122"/>
    </location>
</feature>
<evidence type="ECO:0000259" key="1">
    <source>
        <dbReference type="Pfam" id="PF20150"/>
    </source>
</evidence>
<proteinExistence type="predicted"/>